<reference evidence="10" key="1">
    <citation type="submission" date="1999-08" db="EMBL/GenBank/DDBJ databases">
        <title>Genomic sequence for Arabidopsis thaliana BAC F7F22 from chromosome I.</title>
        <authorList>
            <person name="Chao Q."/>
            <person name="Shinn P."/>
            <person name="Brooks S."/>
            <person name="Buehler E."/>
            <person name="Dunn P."/>
            <person name="Khan S."/>
            <person name="Kim C."/>
            <person name="Walker M."/>
            <person name="Brooks S."/>
            <person name="Altafi H."/>
            <person name="Araujo R."/>
            <person name="Conn L."/>
            <person name="Conway A.B."/>
            <person name="Gonzalez A."/>
            <person name="Hansen N.F."/>
            <person name="Huizar L."/>
            <person name="Kremenetskaia I."/>
            <person name="Lenz C."/>
            <person name="Li J."/>
            <person name="Liu S."/>
            <person name="Luros S."/>
            <person name="Rowley D."/>
            <person name="Schwartz J."/>
            <person name="Toriumi M."/>
            <person name="Vysotskaia V."/>
            <person name="Yu G."/>
            <person name="Davis R.W."/>
            <person name="Federspiel N.A."/>
            <person name="Theologis A."/>
            <person name="Ecker J.R."/>
        </authorList>
    </citation>
    <scope>NUCLEOTIDE SEQUENCE</scope>
</reference>
<keyword evidence="3" id="KW-0548">Nucleotidyltransferase</keyword>
<protein>
    <recommendedName>
        <fullName evidence="1">RNA-directed DNA polymerase</fullName>
        <ecNumber evidence="1">2.7.7.49</ecNumber>
    </recommendedName>
</protein>
<dbReference type="Pfam" id="PF17921">
    <property type="entry name" value="Integrase_H2C2"/>
    <property type="match status" value="1"/>
</dbReference>
<keyword evidence="6" id="KW-0378">Hydrolase</keyword>
<accession>Q9SHM3</accession>
<evidence type="ECO:0000256" key="4">
    <source>
        <dbReference type="ARBA" id="ARBA00022722"/>
    </source>
</evidence>
<reference evidence="10" key="3">
    <citation type="submission" date="2000-10" db="EMBL/GenBank/DDBJ databases">
        <authorList>
            <person name="Chao Q."/>
            <person name="Brooks S."/>
            <person name="Buehler E."/>
            <person name="Johnson-Hopson C."/>
            <person name="Khan S."/>
            <person name="Kim C."/>
            <person name="Shinn P."/>
            <person name="Altafi H."/>
            <person name="Bei B."/>
            <person name="Chin C."/>
            <person name="Chiou J."/>
            <person name="Choi E."/>
            <person name="Conn L."/>
            <person name="Conway A."/>
            <person name="Gonzalez A."/>
            <person name="Hansen N."/>
            <person name="Howing B."/>
            <person name="Koo T."/>
            <person name="Lam B."/>
            <person name="Lee J."/>
            <person name="Lenz C."/>
            <person name="Li J."/>
            <person name="Liu A."/>
            <person name="Liu J."/>
            <person name="Liu S."/>
            <person name="Mukharsky N."/>
            <person name="Nguyen M."/>
            <person name="Palm C."/>
            <person name="Pham P."/>
            <person name="Sakano H."/>
            <person name="Schwartz J."/>
            <person name="Southwick A."/>
            <person name="Thaveri A."/>
            <person name="Toriumi M."/>
            <person name="Vaysberg M."/>
            <person name="Yu G."/>
            <person name="Davis R."/>
            <person name="Federspiel N."/>
            <person name="Theologis A."/>
            <person name="Ecker J."/>
        </authorList>
    </citation>
    <scope>NUCLEOTIDE SEQUENCE</scope>
</reference>
<dbReference type="Gene3D" id="2.40.70.10">
    <property type="entry name" value="Acid Proteases"/>
    <property type="match status" value="1"/>
</dbReference>
<evidence type="ECO:0000256" key="5">
    <source>
        <dbReference type="ARBA" id="ARBA00022759"/>
    </source>
</evidence>
<dbReference type="FunFam" id="3.30.70.270:FF:000020">
    <property type="entry name" value="Transposon Tf2-6 polyprotein-like Protein"/>
    <property type="match status" value="1"/>
</dbReference>
<evidence type="ECO:0000256" key="1">
    <source>
        <dbReference type="ARBA" id="ARBA00012493"/>
    </source>
</evidence>
<dbReference type="SUPFAM" id="SSF53098">
    <property type="entry name" value="Ribonuclease H-like"/>
    <property type="match status" value="1"/>
</dbReference>
<evidence type="ECO:0000256" key="7">
    <source>
        <dbReference type="ARBA" id="ARBA00022918"/>
    </source>
</evidence>
<dbReference type="CDD" id="cd00303">
    <property type="entry name" value="retropepsin_like"/>
    <property type="match status" value="1"/>
</dbReference>
<dbReference type="InterPro" id="IPR043502">
    <property type="entry name" value="DNA/RNA_pol_sf"/>
</dbReference>
<dbReference type="GO" id="GO:0015074">
    <property type="term" value="P:DNA integration"/>
    <property type="evidence" value="ECO:0007669"/>
    <property type="project" value="InterPro"/>
</dbReference>
<feature type="region of interest" description="Disordered" evidence="8">
    <location>
        <begin position="836"/>
        <end position="865"/>
    </location>
</feature>
<name>Q9SHM3_ARATH</name>
<dbReference type="Pfam" id="PF03732">
    <property type="entry name" value="Retrotrans_gag"/>
    <property type="match status" value="1"/>
</dbReference>
<dbReference type="Pfam" id="PF17917">
    <property type="entry name" value="RT_RNaseH"/>
    <property type="match status" value="1"/>
</dbReference>
<feature type="compositionally biased region" description="Acidic residues" evidence="8">
    <location>
        <begin position="453"/>
        <end position="463"/>
    </location>
</feature>
<dbReference type="InterPro" id="IPR050951">
    <property type="entry name" value="Retrovirus_Pol_polyprotein"/>
</dbReference>
<evidence type="ECO:0000256" key="6">
    <source>
        <dbReference type="ARBA" id="ARBA00022801"/>
    </source>
</evidence>
<dbReference type="Gene3D" id="3.30.420.10">
    <property type="entry name" value="Ribonuclease H-like superfamily/Ribonuclease H"/>
    <property type="match status" value="1"/>
</dbReference>
<evidence type="ECO:0000256" key="8">
    <source>
        <dbReference type="SAM" id="MobiDB-lite"/>
    </source>
</evidence>
<dbReference type="GO" id="GO:0016787">
    <property type="term" value="F:hydrolase activity"/>
    <property type="evidence" value="ECO:0007669"/>
    <property type="project" value="UniProtKB-KW"/>
</dbReference>
<dbReference type="GO" id="GO:0003964">
    <property type="term" value="F:RNA-directed DNA polymerase activity"/>
    <property type="evidence" value="ECO:0007669"/>
    <property type="project" value="UniProtKB-KW"/>
</dbReference>
<dbReference type="InterPro" id="IPR043128">
    <property type="entry name" value="Rev_trsase/Diguanyl_cyclase"/>
</dbReference>
<dbReference type="EMBL" id="AC007534">
    <property type="protein sequence ID" value="AAF24531.1"/>
    <property type="molecule type" value="Genomic_DNA"/>
</dbReference>
<feature type="compositionally biased region" description="Basic and acidic residues" evidence="8">
    <location>
        <begin position="443"/>
        <end position="452"/>
    </location>
</feature>
<dbReference type="ExpressionAtlas" id="Q9SHM3">
    <property type="expression patterns" value="baseline and differential"/>
</dbReference>
<feature type="compositionally biased region" description="Low complexity" evidence="8">
    <location>
        <begin position="325"/>
        <end position="336"/>
    </location>
</feature>
<feature type="region of interest" description="Disordered" evidence="8">
    <location>
        <begin position="434"/>
        <end position="472"/>
    </location>
</feature>
<dbReference type="Gene3D" id="1.10.340.70">
    <property type="match status" value="1"/>
</dbReference>
<evidence type="ECO:0000259" key="9">
    <source>
        <dbReference type="PROSITE" id="PS50994"/>
    </source>
</evidence>
<dbReference type="PANTHER" id="PTHR37984">
    <property type="entry name" value="PROTEIN CBG26694"/>
    <property type="match status" value="1"/>
</dbReference>
<dbReference type="InterPro" id="IPR036397">
    <property type="entry name" value="RNaseH_sf"/>
</dbReference>
<dbReference type="PANTHER" id="PTHR37984:SF5">
    <property type="entry name" value="PROTEIN NYNRIN-LIKE"/>
    <property type="match status" value="1"/>
</dbReference>
<dbReference type="InterPro" id="IPR001584">
    <property type="entry name" value="Integrase_cat-core"/>
</dbReference>
<evidence type="ECO:0000256" key="2">
    <source>
        <dbReference type="ARBA" id="ARBA00022679"/>
    </source>
</evidence>
<dbReference type="EC" id="2.7.7.49" evidence="1"/>
<dbReference type="CDD" id="cd01647">
    <property type="entry name" value="RT_LTR"/>
    <property type="match status" value="1"/>
</dbReference>
<dbReference type="GO" id="GO:0004519">
    <property type="term" value="F:endonuclease activity"/>
    <property type="evidence" value="ECO:0007669"/>
    <property type="project" value="UniProtKB-KW"/>
</dbReference>
<feature type="region of interest" description="Disordered" evidence="8">
    <location>
        <begin position="296"/>
        <end position="349"/>
    </location>
</feature>
<reference key="2">
    <citation type="journal article" date="2000" name="Nature">
        <title>Sequence and analysis of chromosome 1 of the plant Arabidopsis thaliana.</title>
        <authorList>
            <person name="Theologis A."/>
            <person name="Ecker J.R."/>
            <person name="Palm C.J."/>
            <person name="Federspiel N.A."/>
            <person name="Kaul S."/>
            <person name="White O."/>
            <person name="Alonso J."/>
            <person name="Altafi H."/>
            <person name="Araujo R."/>
            <person name="Bowman C.L."/>
            <person name="Brooks S.Y."/>
            <person name="Buehler E."/>
            <person name="Chan A."/>
            <person name="Chao Q."/>
            <person name="Chen H."/>
            <person name="Cheuk R.F."/>
            <person name="Chin C.W."/>
            <person name="Chung M.K."/>
            <person name="Conn L."/>
            <person name="Conway A.B."/>
            <person name="Conway A.R."/>
            <person name="Creasy T.H."/>
            <person name="Dewar K."/>
            <person name="Dunn P."/>
            <person name="Etgu P."/>
            <person name="Feldblyum T.V."/>
            <person name="Feng J."/>
            <person name="Fong B."/>
            <person name="Fujii C.Y."/>
            <person name="Gill J.E."/>
            <person name="Goldsmith A.D."/>
            <person name="Haas B."/>
            <person name="Hansen N.F."/>
            <person name="Hughes B."/>
            <person name="Huizar L."/>
            <person name="Hunter J.L."/>
            <person name="Jenkins J."/>
            <person name="Johnson-Hopson C."/>
            <person name="Khan S."/>
            <person name="Khaykin E."/>
            <person name="Kim C.J."/>
            <person name="Koo H.L."/>
            <person name="Kremenetskaia I."/>
            <person name="Kurtz D.B."/>
            <person name="Kwan A."/>
            <person name="Lam B."/>
            <person name="Langin-Hooper S."/>
            <person name="Lee A."/>
            <person name="Lee J.M."/>
            <person name="Lenz C.A."/>
            <person name="Li J.H."/>
            <person name="Li Y."/>
            <person name="Lin X."/>
            <person name="Liu S.X."/>
            <person name="Liu Z.A."/>
            <person name="Luros J.S."/>
            <person name="Maiti R."/>
            <person name="Marziali A."/>
            <person name="Militscher J."/>
            <person name="Miranda M."/>
            <person name="Nguyen M."/>
            <person name="Nierman W.C."/>
            <person name="Osborne B.I."/>
            <person name="Pai G."/>
            <person name="Peterson J."/>
            <person name="Pham P.K."/>
            <person name="Rizzo M."/>
            <person name="Rooney T."/>
            <person name="Rowley D."/>
            <person name="Sakano H."/>
            <person name="Salzberg S.L."/>
            <person name="Schwartz J.R."/>
            <person name="Shinn P."/>
            <person name="Southwick A.M."/>
            <person name="Sun H."/>
            <person name="Tallon L.J."/>
            <person name="Tambunga G."/>
            <person name="Toriumi M.J."/>
            <person name="Town C.D."/>
            <person name="Utterback T."/>
            <person name="Van Aken S."/>
            <person name="Vaysberg M."/>
            <person name="Vysotskaia V.S."/>
            <person name="Walker M."/>
            <person name="Wu D."/>
            <person name="Yu G."/>
            <person name="Fraser C.M."/>
            <person name="Venter J.C."/>
            <person name="Davis R.W."/>
        </authorList>
    </citation>
    <scope>NUCLEOTIDE SEQUENCE [LARGE SCALE GENOMIC DNA]</scope>
    <source>
        <strain>cv. Columbia</strain>
    </source>
</reference>
<dbReference type="Gene3D" id="3.30.70.270">
    <property type="match status" value="2"/>
</dbReference>
<keyword evidence="7" id="KW-0695">RNA-directed DNA polymerase</keyword>
<feature type="domain" description="Integrase catalytic" evidence="9">
    <location>
        <begin position="1490"/>
        <end position="1654"/>
    </location>
</feature>
<organism evidence="10">
    <name type="scientific">Arabidopsis thaliana</name>
    <name type="common">Mouse-ear cress</name>
    <dbReference type="NCBI Taxonomy" id="3702"/>
    <lineage>
        <taxon>Eukaryota</taxon>
        <taxon>Viridiplantae</taxon>
        <taxon>Streptophyta</taxon>
        <taxon>Embryophyta</taxon>
        <taxon>Tracheophyta</taxon>
        <taxon>Spermatophyta</taxon>
        <taxon>Magnoliopsida</taxon>
        <taxon>eudicotyledons</taxon>
        <taxon>Gunneridae</taxon>
        <taxon>Pentapetalae</taxon>
        <taxon>rosids</taxon>
        <taxon>malvids</taxon>
        <taxon>Brassicales</taxon>
        <taxon>Brassicaceae</taxon>
        <taxon>Camelineae</taxon>
        <taxon>Arabidopsis</taxon>
    </lineage>
</organism>
<dbReference type="Pfam" id="PF00078">
    <property type="entry name" value="RVT_1"/>
    <property type="match status" value="1"/>
</dbReference>
<keyword evidence="2" id="KW-0808">Transferase</keyword>
<proteinExistence type="predicted"/>
<dbReference type="Pfam" id="PF00665">
    <property type="entry name" value="rve"/>
    <property type="match status" value="1"/>
</dbReference>
<keyword evidence="4" id="KW-0540">Nuclease</keyword>
<dbReference type="InterPro" id="IPR041373">
    <property type="entry name" value="RT_RNaseH"/>
</dbReference>
<dbReference type="InterPro" id="IPR041588">
    <property type="entry name" value="Integrase_H2C2"/>
</dbReference>
<evidence type="ECO:0000256" key="3">
    <source>
        <dbReference type="ARBA" id="ARBA00022695"/>
    </source>
</evidence>
<feature type="compositionally biased region" description="Polar residues" evidence="8">
    <location>
        <begin position="836"/>
        <end position="853"/>
    </location>
</feature>
<feature type="compositionally biased region" description="Low complexity" evidence="8">
    <location>
        <begin position="407"/>
        <end position="418"/>
    </location>
</feature>
<keyword evidence="5" id="KW-0255">Endonuclease</keyword>
<dbReference type="CDD" id="cd09274">
    <property type="entry name" value="RNase_HI_RT_Ty3"/>
    <property type="match status" value="1"/>
</dbReference>
<dbReference type="Gene3D" id="3.10.10.10">
    <property type="entry name" value="HIV Type 1 Reverse Transcriptase, subunit A, domain 1"/>
    <property type="match status" value="1"/>
</dbReference>
<sequence length="1799" mass="204495">MRTRSTCNQNLLFNDNINRTAREIRKRRTTVNPGNKFHGLPMEDPLDHLDEFDRLCNLTKINGVSEDGFKLRLFPFSLGDKAHIWEKNLPHDSITTWDDCKKVFLSKFFSNARTARLRNEISGFSQKTGESFCEAWERFKGYTNQCPHHGFTKASLLSTLYRGVLPRIRMLLDTASNGNFQNKDVEEGWELVENLAQSDGNYNEDCDRTVRGTADSDDKHRKEIKALNDKLDRILLSQHKHVHFLVDDEQYEVQDGEGNQLEEVSYINNNQGGYKGYNYFKTNNPNLSYRSTNVANPQDQVYPPQQQQSQNKPFVPYNQGFVPKQQFQGNYQQQPPGFAPPQHQGPAAPDADMKQMLQQLLHGQASCSMEMAKKISELHNKLDCSYNDLNVKMETLDTKVRYLEGHSTSSSATKQTSQLPGKAVQNPKEYAHAITLRSGKALPTREEPKTVTEDSEDQDGEDLSLEKDQADKPLDLSLEQPLDLSLQQSLDPPLDSFTRPTTRPVIPAASPTAPKPVAVKNKEKVFVPPPYKSQLPFPGRHKKALADKYRAMFAKNIKEVELRIPLVDALALIPDSHKFLKDLIVERIQEVQGMVVLSHECSAIIQKKIIPKKLSDPGSFTLPCSLGPLAFNRCLCDLGASVSLMPLSVAKRLGFTQYKSCNISLILADRSVRIPHGLLENLPIRIGAVEIPTDFVVLEMDEEPKDPLILGRPFLATAGAMIDVKKGKIDLNLGKDFRMTFDVKDAMKKPTIEGQLFWIEEMDQLADELLEELAEEDHLNSALTKSGEDGFLHLETLGYQKLLDSHKAMEESEPFEELNGPATEVMVMSEEGSTRVQPALSRTYSSNHSTLSTDEPREPIIPTSDDWSELKAPKVDLKPLPKGLRYAFLGPNSTYPVIINAELNSDEVNLLLSELKKYRRAIGYSLSDIKGISPSLCNHRIHLENESYSSIEPQRRLNPNLKEVVKKEILKLLDAGVIYPISDMHCVPKKDGMTVVKNEKDELIPTRTITGHRMCIDYRKLNAASRKDHFPLPFIDQMLERLANHPYYCFLDGYNGFFQIPIHPNDQEKTTFTCPYGTFAYKRMPFGLCNAPATFQRCMTSIFSDLIEEMVEVFMDDFSVYGPSFSSCLLNLGRVLTRCEETNLVLNWEKCHFMVKEGIVLGHKISEKGIEVDKGKVEVMMQLQPPKTVKDIRSFLGHAGFYRRFIKDFSKIARPLTRLLCKETEFKFDDDCLKSFQTIKDALVSAPVVRAPNWDYPFEIMCDASDYAVGAVLGQKIDKKLHVIYYASRTLDDAQGRYATTEKELLVVVFAFEKFRSYLVGSKVTVYTDHAALRHLYAKKDTKPRLLRWILLLQEFDMEIVDKKGIENGAADHLSRMRIEEPLLIDDSMPEEQLMVVEFFGKSYSGKEFHQLNAVEGESPWRCVSEDEVEGILLHCHGSAYGGHFATFKTVSKILQAGFWWPTMFKDAQEFVSKCDSCQRKGNISRRNEMPQNPILEVEIFDVWGIDFMGPFPSSYGNKYILVAVDYVSKWVEAIASPTNDAKVVLKLFKTIIFPRFGVPRVVISDGGKHFINKVFENLLKKHGVKHKVATPYNPQTSGQVEISNREIKTILEKTVGITRKDWSAKLDDALWAYRTAFKTPIGTTPFNLLYGKSCHLPVELEYKAMWAVKLLNFDIKTAEEKRLIQLSDLDEIRLEAYESSKIYKERTKLFHDKKIITKDFQFGVQVLLFNSRLKLFPGKLKSRWSGPFCITEVRPYGAVTLAGKSGDFTVNGQRLKKYLADQILPEVTSVHLQELLDD</sequence>
<dbReference type="InterPro" id="IPR012337">
    <property type="entry name" value="RNaseH-like_sf"/>
</dbReference>
<dbReference type="InterPro" id="IPR021109">
    <property type="entry name" value="Peptidase_aspartic_dom_sf"/>
</dbReference>
<evidence type="ECO:0000313" key="10">
    <source>
        <dbReference type="EMBL" id="AAF24531.1"/>
    </source>
</evidence>
<feature type="compositionally biased region" description="Low complexity" evidence="8">
    <location>
        <begin position="297"/>
        <end position="313"/>
    </location>
</feature>
<dbReference type="PROSITE" id="PS50994">
    <property type="entry name" value="INTEGRASE"/>
    <property type="match status" value="1"/>
</dbReference>
<dbReference type="FunFam" id="3.10.20.370:FF:000001">
    <property type="entry name" value="Retrovirus-related Pol polyprotein from transposon 17.6-like protein"/>
    <property type="match status" value="1"/>
</dbReference>
<feature type="region of interest" description="Disordered" evidence="8">
    <location>
        <begin position="406"/>
        <end position="425"/>
    </location>
</feature>
<dbReference type="GO" id="GO:0003676">
    <property type="term" value="F:nucleic acid binding"/>
    <property type="evidence" value="ECO:0007669"/>
    <property type="project" value="InterPro"/>
</dbReference>
<dbReference type="InterPro" id="IPR000477">
    <property type="entry name" value="RT_dom"/>
</dbReference>
<dbReference type="SUPFAM" id="SSF56672">
    <property type="entry name" value="DNA/RNA polymerases"/>
    <property type="match status" value="1"/>
</dbReference>
<dbReference type="InterPro" id="IPR005162">
    <property type="entry name" value="Retrotrans_gag_dom"/>
</dbReference>